<dbReference type="Pfam" id="PF13302">
    <property type="entry name" value="Acetyltransf_3"/>
    <property type="match status" value="1"/>
</dbReference>
<evidence type="ECO:0000313" key="2">
    <source>
        <dbReference type="EMBL" id="TDR41677.1"/>
    </source>
</evidence>
<accession>A0A4R6YTF0</accession>
<sequence>MFEVLQTPGEIDSLRTQRLLLRPLTLDDAPAYWPLVSDADILRHVGEPVRTSLDEVRALLRDKPLADYCRHGHGRLGVIERDSGRLVGWCGLKVVPDLGGEIDIGYRFLPDCWGRGYATEAGHAVIGHGFAHLRLTRIVGMVVPANLGSARVLSKLGLVFERQVVMPGHAEPVLLYAIQHAAA</sequence>
<dbReference type="GO" id="GO:0016747">
    <property type="term" value="F:acyltransferase activity, transferring groups other than amino-acyl groups"/>
    <property type="evidence" value="ECO:0007669"/>
    <property type="project" value="InterPro"/>
</dbReference>
<dbReference type="OrthoDB" id="9798081at2"/>
<organism evidence="2 3">
    <name type="scientific">Tahibacter aquaticus</name>
    <dbReference type="NCBI Taxonomy" id="520092"/>
    <lineage>
        <taxon>Bacteria</taxon>
        <taxon>Pseudomonadati</taxon>
        <taxon>Pseudomonadota</taxon>
        <taxon>Gammaproteobacteria</taxon>
        <taxon>Lysobacterales</taxon>
        <taxon>Rhodanobacteraceae</taxon>
        <taxon>Tahibacter</taxon>
    </lineage>
</organism>
<dbReference type="PROSITE" id="PS51186">
    <property type="entry name" value="GNAT"/>
    <property type="match status" value="1"/>
</dbReference>
<dbReference type="Proteomes" id="UP000295293">
    <property type="component" value="Unassembled WGS sequence"/>
</dbReference>
<evidence type="ECO:0000259" key="1">
    <source>
        <dbReference type="PROSITE" id="PS51186"/>
    </source>
</evidence>
<dbReference type="PANTHER" id="PTHR43792">
    <property type="entry name" value="GNAT FAMILY, PUTATIVE (AFU_ORTHOLOGUE AFUA_3G00765)-RELATED-RELATED"/>
    <property type="match status" value="1"/>
</dbReference>
<dbReference type="InterPro" id="IPR000182">
    <property type="entry name" value="GNAT_dom"/>
</dbReference>
<evidence type="ECO:0000313" key="3">
    <source>
        <dbReference type="Proteomes" id="UP000295293"/>
    </source>
</evidence>
<dbReference type="PANTHER" id="PTHR43792:SF1">
    <property type="entry name" value="N-ACETYLTRANSFERASE DOMAIN-CONTAINING PROTEIN"/>
    <property type="match status" value="1"/>
</dbReference>
<dbReference type="RefSeq" id="WP_133819750.1">
    <property type="nucleotide sequence ID" value="NZ_SNZH01000010.1"/>
</dbReference>
<dbReference type="InterPro" id="IPR016181">
    <property type="entry name" value="Acyl_CoA_acyltransferase"/>
</dbReference>
<protein>
    <submittedName>
        <fullName evidence="2">RimJ/RimL family protein N-acetyltransferase</fullName>
    </submittedName>
</protein>
<dbReference type="AlphaFoldDB" id="A0A4R6YTF0"/>
<reference evidence="2 3" key="1">
    <citation type="submission" date="2019-03" db="EMBL/GenBank/DDBJ databases">
        <title>Genomic Encyclopedia of Type Strains, Phase IV (KMG-IV): sequencing the most valuable type-strain genomes for metagenomic binning, comparative biology and taxonomic classification.</title>
        <authorList>
            <person name="Goeker M."/>
        </authorList>
    </citation>
    <scope>NUCLEOTIDE SEQUENCE [LARGE SCALE GENOMIC DNA]</scope>
    <source>
        <strain evidence="2 3">DSM 21667</strain>
    </source>
</reference>
<name>A0A4R6YTF0_9GAMM</name>
<dbReference type="SUPFAM" id="SSF55729">
    <property type="entry name" value="Acyl-CoA N-acyltransferases (Nat)"/>
    <property type="match status" value="1"/>
</dbReference>
<proteinExistence type="predicted"/>
<dbReference type="Gene3D" id="3.40.630.30">
    <property type="match status" value="1"/>
</dbReference>
<keyword evidence="3" id="KW-1185">Reference proteome</keyword>
<feature type="domain" description="N-acetyltransferase" evidence="1">
    <location>
        <begin position="19"/>
        <end position="181"/>
    </location>
</feature>
<dbReference type="InterPro" id="IPR051531">
    <property type="entry name" value="N-acetyltransferase"/>
</dbReference>
<gene>
    <name evidence="2" type="ORF">DFR29_110160</name>
</gene>
<dbReference type="EMBL" id="SNZH01000010">
    <property type="protein sequence ID" value="TDR41677.1"/>
    <property type="molecule type" value="Genomic_DNA"/>
</dbReference>
<comment type="caution">
    <text evidence="2">The sequence shown here is derived from an EMBL/GenBank/DDBJ whole genome shotgun (WGS) entry which is preliminary data.</text>
</comment>
<keyword evidence="2" id="KW-0808">Transferase</keyword>